<dbReference type="CDD" id="cd01647">
    <property type="entry name" value="RT_LTR"/>
    <property type="match status" value="1"/>
</dbReference>
<dbReference type="InterPro" id="IPR043128">
    <property type="entry name" value="Rev_trsase/Diguanyl_cyclase"/>
</dbReference>
<dbReference type="Gene3D" id="3.30.70.270">
    <property type="match status" value="1"/>
</dbReference>
<dbReference type="Gene3D" id="1.10.340.70">
    <property type="match status" value="1"/>
</dbReference>
<feature type="region of interest" description="Disordered" evidence="1">
    <location>
        <begin position="480"/>
        <end position="500"/>
    </location>
</feature>
<dbReference type="GO" id="GO:0003676">
    <property type="term" value="F:nucleic acid binding"/>
    <property type="evidence" value="ECO:0007669"/>
    <property type="project" value="InterPro"/>
</dbReference>
<sequence>MIYIRELMKMAPDSMEKMNHEGLRRAAEQLKYTRPDEMAKIGAKMANATPDELASMRSQLDAHIKYHLNAAQMLKQKAKNNLKGISACKARTLLLACSLNLMSCYLRTNQFDECIQEVTEKSKRKLTPSAYDKGTFTCMTQSSNLIIGIDFTKSNEWNGSLASSLVGAIRGTLIPKITPRRASVMENTTPLVTTVTKPTINPGDADTIPRVNIQEFCEEYYEDILPIIMEKVRHDRRKDVHTKLDFGEGPRERIREDSYHSSARARATKSERVKVQDHLRYGDRHETDSGDLPRGRSHARGLNTSREDHPKDKERFRSVGESYDDSFSHSYRDRNRSRHMKRRRDNESPLSSRSKSDSSDARAWFDELPPESIDSYKDLKAAFLAYFMQQKKYVKDPVEIHNIKQRDGETIEDFMERFQVETGRMKGAPECMRIFGFMHGVNNPELTKRLNERVPKTMEEMMITTTAFIQGEAVAASKKKGHASWKAQDQSKRQNSDKSGSSMEILYEHCFNRLWPEINSQMVLATTSLTGFSGETIWPLRQLRLLVIIGDTNPSTRAWMNFMIVKSLSPYNVEWGIVTIRSTILIPTECTSVITSSATSSKERTSPANFKVALHPDFPDQEVAIGGTLSDKRRVPRSVVQHRLNIREGYSPARQKKRGQAPERAKAIQAEDCYPLPGIDWKVESLCGYPFRCFLDAYKGYHQIQLAEPDEEKTTFHTGQGSQTGRNIKVYVDDLVVKSYIEAEMMRDIEETFSTLRKINMKLNLKKCSFGLAEGIFLGYVVTPEGIKPYGSSCVDGSGAGLILTNPKGVEFTYALRFKFVASNNEAEYEALIAGLWIAARMGVKDVNVSVDSKLVANQVLGTYVAKEDNMVLVKVLKDKSKKEKEMEMVIEEDGPTWMTQLVDYLKEETLPGDKKEARKLRLKARQYELIEGVLYRRSFLTPWLRCVGPLHVEYVMMEVHEGSCNMHAGPRSVVDKAIRLAYYWLIMHRDARDMIRRCNDFIPTEIGMPTYRTAAVDVVSNDEELVRHVTFKPGDFVYRSNDASHALAGRKLGPKWEGPYEVTEALGNGAYKLRSMDEIILSRTWNIANLKRCYL</sequence>
<dbReference type="InterPro" id="IPR005162">
    <property type="entry name" value="Retrotrans_gag_dom"/>
</dbReference>
<feature type="domain" description="RNase H type-1" evidence="3">
    <location>
        <begin position="798"/>
        <end position="862"/>
    </location>
</feature>
<reference evidence="4" key="1">
    <citation type="journal article" date="2019" name="Sci. Rep.">
        <title>Draft genome of Tanacetum cinerariifolium, the natural source of mosquito coil.</title>
        <authorList>
            <person name="Yamashiro T."/>
            <person name="Shiraishi A."/>
            <person name="Satake H."/>
            <person name="Nakayama K."/>
        </authorList>
    </citation>
    <scope>NUCLEOTIDE SEQUENCE</scope>
</reference>
<proteinExistence type="predicted"/>
<dbReference type="Gene3D" id="3.30.420.10">
    <property type="entry name" value="Ribonuclease H-like superfamily/Ribonuclease H"/>
    <property type="match status" value="1"/>
</dbReference>
<organism evidence="4">
    <name type="scientific">Tanacetum cinerariifolium</name>
    <name type="common">Dalmatian daisy</name>
    <name type="synonym">Chrysanthemum cinerariifolium</name>
    <dbReference type="NCBI Taxonomy" id="118510"/>
    <lineage>
        <taxon>Eukaryota</taxon>
        <taxon>Viridiplantae</taxon>
        <taxon>Streptophyta</taxon>
        <taxon>Embryophyta</taxon>
        <taxon>Tracheophyta</taxon>
        <taxon>Spermatophyta</taxon>
        <taxon>Magnoliopsida</taxon>
        <taxon>eudicotyledons</taxon>
        <taxon>Gunneridae</taxon>
        <taxon>Pentapetalae</taxon>
        <taxon>asterids</taxon>
        <taxon>campanulids</taxon>
        <taxon>Asterales</taxon>
        <taxon>Asteraceae</taxon>
        <taxon>Asteroideae</taxon>
        <taxon>Anthemideae</taxon>
        <taxon>Anthemidinae</taxon>
        <taxon>Tanacetum</taxon>
    </lineage>
</organism>
<dbReference type="EMBL" id="BKCJ010002449">
    <property type="protein sequence ID" value="GEU48635.1"/>
    <property type="molecule type" value="Genomic_DNA"/>
</dbReference>
<feature type="region of interest" description="Disordered" evidence="1">
    <location>
        <begin position="251"/>
        <end position="361"/>
    </location>
</feature>
<feature type="domain" description="Retrotransposon gag" evidence="2">
    <location>
        <begin position="359"/>
        <end position="442"/>
    </location>
</feature>
<dbReference type="Pfam" id="PF03732">
    <property type="entry name" value="Retrotrans_gag"/>
    <property type="match status" value="1"/>
</dbReference>
<dbReference type="Pfam" id="PF13456">
    <property type="entry name" value="RVT_3"/>
    <property type="match status" value="1"/>
</dbReference>
<dbReference type="GO" id="GO:0003964">
    <property type="term" value="F:RNA-directed DNA polymerase activity"/>
    <property type="evidence" value="ECO:0007669"/>
    <property type="project" value="UniProtKB-KW"/>
</dbReference>
<evidence type="ECO:0000259" key="3">
    <source>
        <dbReference type="Pfam" id="PF13456"/>
    </source>
</evidence>
<dbReference type="InterPro" id="IPR043502">
    <property type="entry name" value="DNA/RNA_pol_sf"/>
</dbReference>
<evidence type="ECO:0000259" key="2">
    <source>
        <dbReference type="Pfam" id="PF03732"/>
    </source>
</evidence>
<keyword evidence="4" id="KW-0548">Nucleotidyltransferase</keyword>
<comment type="caution">
    <text evidence="4">The sequence shown here is derived from an EMBL/GenBank/DDBJ whole genome shotgun (WGS) entry which is preliminary data.</text>
</comment>
<accession>A0A6L2KKP2</accession>
<name>A0A6L2KKP2_TANCI</name>
<gene>
    <name evidence="4" type="ORF">Tci_020613</name>
</gene>
<dbReference type="AlphaFoldDB" id="A0A6L2KKP2"/>
<dbReference type="PANTHER" id="PTHR48475">
    <property type="entry name" value="RIBONUCLEASE H"/>
    <property type="match status" value="1"/>
</dbReference>
<evidence type="ECO:0000256" key="1">
    <source>
        <dbReference type="SAM" id="MobiDB-lite"/>
    </source>
</evidence>
<dbReference type="InterPro" id="IPR002156">
    <property type="entry name" value="RNaseH_domain"/>
</dbReference>
<feature type="compositionally biased region" description="Basic and acidic residues" evidence="1">
    <location>
        <begin position="305"/>
        <end position="318"/>
    </location>
</feature>
<protein>
    <submittedName>
        <fullName evidence="4">Reverse transcriptase domain-containing protein</fullName>
    </submittedName>
</protein>
<keyword evidence="4" id="KW-0808">Transferase</keyword>
<dbReference type="PANTHER" id="PTHR48475:SF2">
    <property type="entry name" value="RIBONUCLEASE H"/>
    <property type="match status" value="1"/>
</dbReference>
<feature type="compositionally biased region" description="Basic and acidic residues" evidence="1">
    <location>
        <begin position="268"/>
        <end position="294"/>
    </location>
</feature>
<dbReference type="InterPro" id="IPR036397">
    <property type="entry name" value="RNaseH_sf"/>
</dbReference>
<keyword evidence="4" id="KW-0695">RNA-directed DNA polymerase</keyword>
<dbReference type="GO" id="GO:0004523">
    <property type="term" value="F:RNA-DNA hybrid ribonuclease activity"/>
    <property type="evidence" value="ECO:0007669"/>
    <property type="project" value="InterPro"/>
</dbReference>
<evidence type="ECO:0000313" key="4">
    <source>
        <dbReference type="EMBL" id="GEU48635.1"/>
    </source>
</evidence>
<dbReference type="SUPFAM" id="SSF56672">
    <property type="entry name" value="DNA/RNA polymerases"/>
    <property type="match status" value="1"/>
</dbReference>